<dbReference type="PRINTS" id="PR00455">
    <property type="entry name" value="HTHTETR"/>
</dbReference>
<feature type="region of interest" description="Disordered" evidence="5">
    <location>
        <begin position="19"/>
        <end position="44"/>
    </location>
</feature>
<keyword evidence="2 4" id="KW-0238">DNA-binding</keyword>
<dbReference type="PROSITE" id="PS50977">
    <property type="entry name" value="HTH_TETR_2"/>
    <property type="match status" value="1"/>
</dbReference>
<feature type="DNA-binding region" description="H-T-H motif" evidence="4">
    <location>
        <begin position="66"/>
        <end position="85"/>
    </location>
</feature>
<reference evidence="7 8" key="1">
    <citation type="submission" date="2022-03" db="EMBL/GenBank/DDBJ databases">
        <title>Pseudonocardia alaer sp. nov., a novel actinomycete isolated from reed forest soil.</title>
        <authorList>
            <person name="Wang L."/>
        </authorList>
    </citation>
    <scope>NUCLEOTIDE SEQUENCE [LARGE SCALE GENOMIC DNA]</scope>
    <source>
        <strain evidence="7 8">Y-16303</strain>
    </source>
</reference>
<dbReference type="Proteomes" id="UP001299970">
    <property type="component" value="Unassembled WGS sequence"/>
</dbReference>
<comment type="caution">
    <text evidence="7">The sequence shown here is derived from an EMBL/GenBank/DDBJ whole genome shotgun (WGS) entry which is preliminary data.</text>
</comment>
<keyword evidence="8" id="KW-1185">Reference proteome</keyword>
<organism evidence="7 8">
    <name type="scientific">Pseudonocardia alaniniphila</name>
    <dbReference type="NCBI Taxonomy" id="75291"/>
    <lineage>
        <taxon>Bacteria</taxon>
        <taxon>Bacillati</taxon>
        <taxon>Actinomycetota</taxon>
        <taxon>Actinomycetes</taxon>
        <taxon>Pseudonocardiales</taxon>
        <taxon>Pseudonocardiaceae</taxon>
        <taxon>Pseudonocardia</taxon>
    </lineage>
</organism>
<dbReference type="RefSeq" id="WP_241038975.1">
    <property type="nucleotide sequence ID" value="NZ_BAAAJF010000004.1"/>
</dbReference>
<dbReference type="Pfam" id="PF00440">
    <property type="entry name" value="TetR_N"/>
    <property type="match status" value="1"/>
</dbReference>
<dbReference type="InterPro" id="IPR050109">
    <property type="entry name" value="HTH-type_TetR-like_transc_reg"/>
</dbReference>
<protein>
    <submittedName>
        <fullName evidence="7">TetR/AcrR family transcriptional regulator</fullName>
    </submittedName>
</protein>
<gene>
    <name evidence="7" type="ORF">MMF94_21770</name>
</gene>
<accession>A0ABS9TIV3</accession>
<dbReference type="SUPFAM" id="SSF46689">
    <property type="entry name" value="Homeodomain-like"/>
    <property type="match status" value="1"/>
</dbReference>
<dbReference type="EMBL" id="JAKXMK010000019">
    <property type="protein sequence ID" value="MCH6168328.1"/>
    <property type="molecule type" value="Genomic_DNA"/>
</dbReference>
<sequence>MGDTPSWSQEKFDGRLVTLRSMPATDQPHPRDPRARAAQTKRDRTRRALLDAADTAFASHGWANARMEDIAAAAGVSAATAYNHFPTKHALVGHIFRPVVLPLLTQAQQDVATARSMVDALCDQVSSLTLITFRFRSLTASFWSAVQEYTIRVAGPADPADEIDPRILAPVPVPIQMLIEHGQGTGELRPFPSAVEVSGLIVNMALIRSVNRPQESAEFTCEMLLTVMFGMLRPELLVDAGDDGRPFRNRLRP</sequence>
<dbReference type="Gene3D" id="1.10.357.10">
    <property type="entry name" value="Tetracycline Repressor, domain 2"/>
    <property type="match status" value="1"/>
</dbReference>
<proteinExistence type="predicted"/>
<feature type="domain" description="HTH tetR-type" evidence="6">
    <location>
        <begin position="43"/>
        <end position="103"/>
    </location>
</feature>
<dbReference type="PANTHER" id="PTHR30055:SF234">
    <property type="entry name" value="HTH-TYPE TRANSCRIPTIONAL REGULATOR BETI"/>
    <property type="match status" value="1"/>
</dbReference>
<evidence type="ECO:0000256" key="2">
    <source>
        <dbReference type="ARBA" id="ARBA00023125"/>
    </source>
</evidence>
<evidence type="ECO:0000256" key="1">
    <source>
        <dbReference type="ARBA" id="ARBA00023015"/>
    </source>
</evidence>
<name>A0ABS9TIV3_9PSEU</name>
<evidence type="ECO:0000256" key="3">
    <source>
        <dbReference type="ARBA" id="ARBA00023163"/>
    </source>
</evidence>
<keyword evidence="1" id="KW-0805">Transcription regulation</keyword>
<evidence type="ECO:0000313" key="7">
    <source>
        <dbReference type="EMBL" id="MCH6168328.1"/>
    </source>
</evidence>
<dbReference type="InterPro" id="IPR009057">
    <property type="entry name" value="Homeodomain-like_sf"/>
</dbReference>
<dbReference type="PANTHER" id="PTHR30055">
    <property type="entry name" value="HTH-TYPE TRANSCRIPTIONAL REGULATOR RUTR"/>
    <property type="match status" value="1"/>
</dbReference>
<evidence type="ECO:0000259" key="6">
    <source>
        <dbReference type="PROSITE" id="PS50977"/>
    </source>
</evidence>
<feature type="compositionally biased region" description="Basic and acidic residues" evidence="5">
    <location>
        <begin position="28"/>
        <end position="44"/>
    </location>
</feature>
<evidence type="ECO:0000313" key="8">
    <source>
        <dbReference type="Proteomes" id="UP001299970"/>
    </source>
</evidence>
<evidence type="ECO:0000256" key="5">
    <source>
        <dbReference type="SAM" id="MobiDB-lite"/>
    </source>
</evidence>
<keyword evidence="3" id="KW-0804">Transcription</keyword>
<evidence type="ECO:0000256" key="4">
    <source>
        <dbReference type="PROSITE-ProRule" id="PRU00335"/>
    </source>
</evidence>
<dbReference type="InterPro" id="IPR001647">
    <property type="entry name" value="HTH_TetR"/>
</dbReference>